<evidence type="ECO:0000313" key="9">
    <source>
        <dbReference type="EMBL" id="KRN31828.1"/>
    </source>
</evidence>
<dbReference type="SUPFAM" id="SSF46973">
    <property type="entry name" value="Enzyme IIa from lactose specific PTS, IIa-lac"/>
    <property type="match status" value="1"/>
</dbReference>
<dbReference type="OrthoDB" id="350602at2"/>
<keyword evidence="1" id="KW-0813">Transport</keyword>
<comment type="caution">
    <text evidence="8">The sequence shown here is derived from an EMBL/GenBank/DDBJ whole genome shotgun (WGS) entry which is preliminary data.</text>
</comment>
<dbReference type="Proteomes" id="UP000051751">
    <property type="component" value="Unassembled WGS sequence"/>
</dbReference>
<dbReference type="PIRSF" id="PIRSF000699">
    <property type="entry name" value="PTS_IILac_III"/>
    <property type="match status" value="1"/>
</dbReference>
<sequence length="120" mass="13139">MAEEKQTEQTDDEKQMQTIMGLIINGGNAKSDSMEAIQAAKKGDFKKADEKLADANKSLAEAHNTQTGMLTQEAQGNHVKVSLLMVHSQDHLMTAITFHDLAVEIVDLYKKIAGVPVDED</sequence>
<keyword evidence="3" id="KW-0808">Transferase</keyword>
<comment type="cofactor">
    <cofactor evidence="6">
        <name>Mg(2+)</name>
        <dbReference type="ChEBI" id="CHEBI:18420"/>
    </cofactor>
    <text evidence="6">Binds 1 Mg(2+) ion per trimer.</text>
</comment>
<evidence type="ECO:0000313" key="8">
    <source>
        <dbReference type="EMBL" id="KRN28326.1"/>
    </source>
</evidence>
<evidence type="ECO:0000256" key="7">
    <source>
        <dbReference type="PROSITE-ProRule" id="PRU00418"/>
    </source>
</evidence>
<dbReference type="PATRIC" id="fig|81857.3.peg.1335"/>
<evidence type="ECO:0000256" key="2">
    <source>
        <dbReference type="ARBA" id="ARBA00022597"/>
    </source>
</evidence>
<dbReference type="CDD" id="cd00215">
    <property type="entry name" value="PTS_IIA_lac"/>
    <property type="match status" value="1"/>
</dbReference>
<organism evidence="8 11">
    <name type="scientific">Lactobacillus selangorensis</name>
    <dbReference type="NCBI Taxonomy" id="81857"/>
    <lineage>
        <taxon>Bacteria</taxon>
        <taxon>Bacillati</taxon>
        <taxon>Bacillota</taxon>
        <taxon>Bacilli</taxon>
        <taxon>Lactobacillales</taxon>
        <taxon>Lactobacillaceae</taxon>
        <taxon>Lactobacillus</taxon>
    </lineage>
</organism>
<dbReference type="PANTHER" id="PTHR34382:SF7">
    <property type="entry name" value="PTS SYSTEM N,N'-DIACETYLCHITOBIOSE-SPECIFIC EIIA COMPONENT"/>
    <property type="match status" value="1"/>
</dbReference>
<evidence type="ECO:0000256" key="3">
    <source>
        <dbReference type="ARBA" id="ARBA00022679"/>
    </source>
</evidence>
<keyword evidence="2" id="KW-0762">Sugar transport</keyword>
<dbReference type="InterPro" id="IPR036542">
    <property type="entry name" value="PTS_IIA_lac/cel_sf"/>
</dbReference>
<dbReference type="EMBL" id="JQAT01000003">
    <property type="protein sequence ID" value="KRN28326.1"/>
    <property type="molecule type" value="Genomic_DNA"/>
</dbReference>
<keyword evidence="4" id="KW-0598">Phosphotransferase system</keyword>
<evidence type="ECO:0000313" key="11">
    <source>
        <dbReference type="Proteomes" id="UP000051751"/>
    </source>
</evidence>
<dbReference type="InterPro" id="IPR003188">
    <property type="entry name" value="PTS_IIA_lac/cel"/>
</dbReference>
<dbReference type="GO" id="GO:0009401">
    <property type="term" value="P:phosphoenolpyruvate-dependent sugar phosphotransferase system"/>
    <property type="evidence" value="ECO:0007669"/>
    <property type="project" value="UniProtKB-KW"/>
</dbReference>
<proteinExistence type="predicted"/>
<dbReference type="EMBL" id="JQAZ01000003">
    <property type="protein sequence ID" value="KRN31828.1"/>
    <property type="molecule type" value="Genomic_DNA"/>
</dbReference>
<dbReference type="GO" id="GO:0016740">
    <property type="term" value="F:transferase activity"/>
    <property type="evidence" value="ECO:0007669"/>
    <property type="project" value="UniProtKB-KW"/>
</dbReference>
<reference evidence="10 11" key="1">
    <citation type="journal article" date="2015" name="Genome Announc.">
        <title>Expanding the biotechnology potential of lactobacilli through comparative genomics of 213 strains and associated genera.</title>
        <authorList>
            <person name="Sun Z."/>
            <person name="Harris H.M."/>
            <person name="McCann A."/>
            <person name="Guo C."/>
            <person name="Argimon S."/>
            <person name="Zhang W."/>
            <person name="Yang X."/>
            <person name="Jeffery I.B."/>
            <person name="Cooney J.C."/>
            <person name="Kagawa T.F."/>
            <person name="Liu W."/>
            <person name="Song Y."/>
            <person name="Salvetti E."/>
            <person name="Wrobel A."/>
            <person name="Rasinkangas P."/>
            <person name="Parkhill J."/>
            <person name="Rea M.C."/>
            <person name="O'Sullivan O."/>
            <person name="Ritari J."/>
            <person name="Douillard F.P."/>
            <person name="Paul Ross R."/>
            <person name="Yang R."/>
            <person name="Briner A.E."/>
            <person name="Felis G.E."/>
            <person name="de Vos W.M."/>
            <person name="Barrangou R."/>
            <person name="Klaenhammer T.R."/>
            <person name="Caufield P.W."/>
            <person name="Cui Y."/>
            <person name="Zhang H."/>
            <person name="O'Toole P.W."/>
        </authorList>
    </citation>
    <scope>NUCLEOTIDE SEQUENCE [LARGE SCALE GENOMIC DNA]</scope>
    <source>
        <strain evidence="8 11">ATCC BAA-66</strain>
        <strain evidence="9 10">DSM 13344</strain>
    </source>
</reference>
<dbReference type="Pfam" id="PF02255">
    <property type="entry name" value="PTS_IIA"/>
    <property type="match status" value="1"/>
</dbReference>
<gene>
    <name evidence="8" type="ORF">IV38_GL001324</name>
    <name evidence="9" type="ORF">IV40_GL001111</name>
</gene>
<dbReference type="AlphaFoldDB" id="A0A0R2FKI2"/>
<dbReference type="Gene3D" id="1.20.58.80">
    <property type="entry name" value="Phosphotransferase system, lactose/cellobiose-type IIA subunit"/>
    <property type="match status" value="1"/>
</dbReference>
<dbReference type="Proteomes" id="UP000051645">
    <property type="component" value="Unassembled WGS sequence"/>
</dbReference>
<dbReference type="PROSITE" id="PS51095">
    <property type="entry name" value="PTS_EIIA_TYPE_3"/>
    <property type="match status" value="1"/>
</dbReference>
<keyword evidence="6" id="KW-0479">Metal-binding</keyword>
<accession>A0A0R2FKI2</accession>
<keyword evidence="10" id="KW-1185">Reference proteome</keyword>
<dbReference type="RefSeq" id="WP_057769294.1">
    <property type="nucleotide sequence ID" value="NZ_JQAT01000003.1"/>
</dbReference>
<dbReference type="PANTHER" id="PTHR34382">
    <property type="entry name" value="PTS SYSTEM N,N'-DIACETYLCHITOBIOSE-SPECIFIC EIIA COMPONENT"/>
    <property type="match status" value="1"/>
</dbReference>
<evidence type="ECO:0000313" key="10">
    <source>
        <dbReference type="Proteomes" id="UP000051645"/>
    </source>
</evidence>
<feature type="modified residue" description="Phosphohistidine; by HPr" evidence="7">
    <location>
        <position position="87"/>
    </location>
</feature>
<keyword evidence="6" id="KW-0460">Magnesium</keyword>
<feature type="active site" description="Tele-phosphohistidine intermediate" evidence="5">
    <location>
        <position position="87"/>
    </location>
</feature>
<evidence type="ECO:0000256" key="1">
    <source>
        <dbReference type="ARBA" id="ARBA00022448"/>
    </source>
</evidence>
<evidence type="ECO:0000256" key="4">
    <source>
        <dbReference type="ARBA" id="ARBA00022683"/>
    </source>
</evidence>
<feature type="binding site" evidence="6">
    <location>
        <position position="90"/>
    </location>
    <ligand>
        <name>Mg(2+)</name>
        <dbReference type="ChEBI" id="CHEBI:18420"/>
        <note>ligand shared between all trimeric partners</note>
    </ligand>
</feature>
<dbReference type="GO" id="GO:0046872">
    <property type="term" value="F:metal ion binding"/>
    <property type="evidence" value="ECO:0007669"/>
    <property type="project" value="UniProtKB-KW"/>
</dbReference>
<name>A0A0R2FKI2_9LACO</name>
<protein>
    <submittedName>
        <fullName evidence="8">Uncharacterized protein</fullName>
    </submittedName>
</protein>
<dbReference type="STRING" id="81857.IV38_GL001324"/>
<evidence type="ECO:0000256" key="6">
    <source>
        <dbReference type="PIRSR" id="PIRSR000699-2"/>
    </source>
</evidence>
<evidence type="ECO:0000256" key="5">
    <source>
        <dbReference type="PIRSR" id="PIRSR000699-1"/>
    </source>
</evidence>